<dbReference type="InterPro" id="IPR047042">
    <property type="entry name" value="BipA_II"/>
</dbReference>
<comment type="function">
    <text evidence="3">A 50S ribosomal subunit assembly protein with GTPase activity, required for 50S subunit assembly at low temperatures, may also play a role in translation. Binds GTP and analogs. Binds the 70S ribosome between the 30S and 50S subunits, in a similar position as ribosome-bound EF-G; it contacts a number of ribosomal proteins, both rRNAs and the A-site tRNA.</text>
</comment>
<dbReference type="PRINTS" id="PR00315">
    <property type="entry name" value="ELONGATNFCT"/>
</dbReference>
<dbReference type="EMBL" id="CP019646">
    <property type="protein sequence ID" value="AQQ72106.1"/>
    <property type="molecule type" value="Genomic_DNA"/>
</dbReference>
<dbReference type="EC" id="3.6.5.-" evidence="3"/>
<keyword evidence="3" id="KW-0699">rRNA-binding</keyword>
<proteinExistence type="inferred from homology"/>
<dbReference type="InterPro" id="IPR047041">
    <property type="entry name" value="BipA_GTP-bd_dom"/>
</dbReference>
<comment type="similarity">
    <text evidence="3">Belongs to the TRAFAC class translation factor GTPase superfamily. Classic translation factor GTPase family. BipA subfamily.</text>
</comment>
<dbReference type="KEGG" id="pbas:SMSP2_02486"/>
<dbReference type="OrthoDB" id="9804431at2"/>
<dbReference type="NCBIfam" id="TIGR00231">
    <property type="entry name" value="small_GTP"/>
    <property type="match status" value="1"/>
</dbReference>
<dbReference type="FunFam" id="3.40.50.300:FF:000055">
    <property type="entry name" value="GTP-binding protein TypA"/>
    <property type="match status" value="1"/>
</dbReference>
<dbReference type="InterPro" id="IPR004161">
    <property type="entry name" value="EFTu-like_2"/>
</dbReference>
<dbReference type="InterPro" id="IPR047043">
    <property type="entry name" value="BipA_III"/>
</dbReference>
<dbReference type="CDD" id="cd16263">
    <property type="entry name" value="BipA_III"/>
    <property type="match status" value="1"/>
</dbReference>
<dbReference type="InterPro" id="IPR031157">
    <property type="entry name" value="G_TR_CS"/>
</dbReference>
<accession>A0A1R7T608</accession>
<dbReference type="GO" id="GO:0000027">
    <property type="term" value="P:ribosomal large subunit assembly"/>
    <property type="evidence" value="ECO:0007669"/>
    <property type="project" value="UniProtKB-UniRule"/>
</dbReference>
<dbReference type="PROSITE" id="PS00301">
    <property type="entry name" value="G_TR_1"/>
    <property type="match status" value="1"/>
</dbReference>
<evidence type="ECO:0000259" key="4">
    <source>
        <dbReference type="PROSITE" id="PS51722"/>
    </source>
</evidence>
<keyword evidence="3" id="KW-0694">RNA-binding</keyword>
<dbReference type="GO" id="GO:1990904">
    <property type="term" value="C:ribonucleoprotein complex"/>
    <property type="evidence" value="ECO:0007669"/>
    <property type="project" value="TreeGrafter"/>
</dbReference>
<dbReference type="InterPro" id="IPR009000">
    <property type="entry name" value="Transl_B-barrel_sf"/>
</dbReference>
<keyword evidence="3" id="KW-0378">Hydrolase</keyword>
<comment type="catalytic activity">
    <reaction evidence="2 3">
        <text>GTP + H2O = GDP + phosphate + H(+)</text>
        <dbReference type="Rhea" id="RHEA:19669"/>
        <dbReference type="ChEBI" id="CHEBI:15377"/>
        <dbReference type="ChEBI" id="CHEBI:15378"/>
        <dbReference type="ChEBI" id="CHEBI:37565"/>
        <dbReference type="ChEBI" id="CHEBI:43474"/>
        <dbReference type="ChEBI" id="CHEBI:58189"/>
    </reaction>
</comment>
<dbReference type="RefSeq" id="WP_146684333.1">
    <property type="nucleotide sequence ID" value="NZ_CP019646.1"/>
</dbReference>
<dbReference type="FunFam" id="2.40.30.10:FF:000016">
    <property type="entry name" value="GTP-binding protein TypA"/>
    <property type="match status" value="1"/>
</dbReference>
<dbReference type="InterPro" id="IPR048876">
    <property type="entry name" value="BipA_C"/>
</dbReference>
<dbReference type="GO" id="GO:0005525">
    <property type="term" value="F:GTP binding"/>
    <property type="evidence" value="ECO:0007669"/>
    <property type="project" value="UniProtKB-UniRule"/>
</dbReference>
<protein>
    <recommendedName>
        <fullName evidence="3">Large ribosomal subunit assembly factor BipA</fullName>
        <ecNumber evidence="3">3.6.5.-</ecNumber>
    </recommendedName>
    <alternativeName>
        <fullName evidence="3">GTP-binding protein BipA</fullName>
    </alternativeName>
</protein>
<organism evidence="5 6">
    <name type="scientific">Limihaloglobus sulfuriphilus</name>
    <dbReference type="NCBI Taxonomy" id="1851148"/>
    <lineage>
        <taxon>Bacteria</taxon>
        <taxon>Pseudomonadati</taxon>
        <taxon>Planctomycetota</taxon>
        <taxon>Phycisphaerae</taxon>
        <taxon>Sedimentisphaerales</taxon>
        <taxon>Sedimentisphaeraceae</taxon>
        <taxon>Limihaloglobus</taxon>
    </lineage>
</organism>
<keyword evidence="1 3" id="KW-0342">GTP-binding</keyword>
<dbReference type="PROSITE" id="PS51722">
    <property type="entry name" value="G_TR_2"/>
    <property type="match status" value="1"/>
</dbReference>
<dbReference type="NCBIfam" id="TIGR01394">
    <property type="entry name" value="TypA_BipA"/>
    <property type="match status" value="1"/>
</dbReference>
<reference evidence="6" key="1">
    <citation type="submission" date="2017-02" db="EMBL/GenBank/DDBJ databases">
        <title>Comparative genomics and description of representatives of a novel lineage of planctomycetes thriving in anoxic sediments.</title>
        <authorList>
            <person name="Spring S."/>
            <person name="Bunk B."/>
            <person name="Sproer C."/>
        </authorList>
    </citation>
    <scope>NUCLEOTIDE SEQUENCE [LARGE SCALE GENOMIC DNA]</scope>
    <source>
        <strain evidence="6">SM-Chi-D1</strain>
    </source>
</reference>
<dbReference type="InterPro" id="IPR027417">
    <property type="entry name" value="P-loop_NTPase"/>
</dbReference>
<dbReference type="Pfam" id="PF00679">
    <property type="entry name" value="EFG_C"/>
    <property type="match status" value="1"/>
</dbReference>
<dbReference type="Pfam" id="PF21018">
    <property type="entry name" value="BipA_C"/>
    <property type="match status" value="1"/>
</dbReference>
<name>A0A1R7T608_9BACT</name>
<dbReference type="HAMAP" id="MF_00849">
    <property type="entry name" value="BipA"/>
    <property type="match status" value="1"/>
</dbReference>
<comment type="subunit">
    <text evidence="3">Monomer.</text>
</comment>
<dbReference type="CDD" id="cd03691">
    <property type="entry name" value="BipA_TypA_II"/>
    <property type="match status" value="1"/>
</dbReference>
<dbReference type="Gene3D" id="2.40.30.10">
    <property type="entry name" value="Translation factors"/>
    <property type="match status" value="1"/>
</dbReference>
<dbReference type="Gene3D" id="3.30.70.240">
    <property type="match status" value="1"/>
</dbReference>
<dbReference type="STRING" id="1851148.SMSP2_02486"/>
<keyword evidence="3" id="KW-0690">Ribosome biogenesis</keyword>
<dbReference type="FunFam" id="3.30.70.870:FF:000003">
    <property type="entry name" value="GTP-binding protein TypA"/>
    <property type="match status" value="1"/>
</dbReference>
<dbReference type="SUPFAM" id="SSF52540">
    <property type="entry name" value="P-loop containing nucleoside triphosphate hydrolases"/>
    <property type="match status" value="1"/>
</dbReference>
<dbReference type="FunFam" id="2.40.50.250:FF:000001">
    <property type="entry name" value="GTP-binding protein TypA"/>
    <property type="match status" value="1"/>
</dbReference>
<dbReference type="Gene3D" id="3.30.70.870">
    <property type="entry name" value="Elongation Factor G (Translational Gtpase), domain 3"/>
    <property type="match status" value="1"/>
</dbReference>
<keyword evidence="3" id="KW-0547">Nucleotide-binding</keyword>
<keyword evidence="3" id="KW-0820">tRNA-binding</keyword>
<dbReference type="GO" id="GO:0019843">
    <property type="term" value="F:rRNA binding"/>
    <property type="evidence" value="ECO:0007669"/>
    <property type="project" value="UniProtKB-KW"/>
</dbReference>
<dbReference type="CDD" id="cd01891">
    <property type="entry name" value="TypA_BipA"/>
    <property type="match status" value="1"/>
</dbReference>
<dbReference type="InterPro" id="IPR000640">
    <property type="entry name" value="EFG_V-like"/>
</dbReference>
<evidence type="ECO:0000313" key="5">
    <source>
        <dbReference type="EMBL" id="AQQ72106.1"/>
    </source>
</evidence>
<evidence type="ECO:0000313" key="6">
    <source>
        <dbReference type="Proteomes" id="UP000188181"/>
    </source>
</evidence>
<dbReference type="AlphaFoldDB" id="A0A1R7T608"/>
<dbReference type="FunFam" id="3.30.70.240:FF:000002">
    <property type="entry name" value="GTP-binding protein TypA"/>
    <property type="match status" value="1"/>
</dbReference>
<comment type="subcellular location">
    <subcellularLocation>
        <location evidence="3">Cytoplasm</location>
    </subcellularLocation>
    <text evidence="3">Binds to ribosomes.</text>
</comment>
<dbReference type="Proteomes" id="UP000188181">
    <property type="component" value="Chromosome"/>
</dbReference>
<dbReference type="SMART" id="SM00838">
    <property type="entry name" value="EFG_C"/>
    <property type="match status" value="1"/>
</dbReference>
<feature type="domain" description="Tr-type G" evidence="4">
    <location>
        <begin position="4"/>
        <end position="210"/>
    </location>
</feature>
<dbReference type="InterPro" id="IPR005225">
    <property type="entry name" value="Small_GTP-bd"/>
</dbReference>
<dbReference type="Pfam" id="PF03144">
    <property type="entry name" value="GTP_EFTU_D2"/>
    <property type="match status" value="1"/>
</dbReference>
<dbReference type="CDD" id="cd03710">
    <property type="entry name" value="BipA_TypA_C"/>
    <property type="match status" value="1"/>
</dbReference>
<sequence length="619" mass="69057">MNTKYIRNVAIIAHVDHGKTSLLDQLLYQSGMFRDAELDKLAGGQHNLIMDSNPIERERGITILSKNCAIDYTDQDGSEYKINVIDTPGHADFGGEVERVMKMADGVLLVVDAFEGPMPQTRFVLSKALENHLKPVLVVNKADRTDSRPDDVVTEVFDLLVQLDADDDALDFPVVFSSARDGWARRDMNDGNDNMKPVYDAIIHSVPTPKDNPEEPLQMLVTTLDYSDYVGKIAIGRVFAGRIGEAQAVTVIDNEGKHTLQKVVKLYQFSGLGKAEVDIVQAGDICAIAGLDPVDIGNTIACPDKPSALPVISVDEPTMTMTFRVNDGPFAGREGKYVTSRNIKDRLDKELVTNVALRVEPGNTGEEYKVSGRGLLHLGILLENMRREGYEVCVGKPEVIIRKIDGIRQEPIENLVVECPTDCQNSVMSLLGDRRSEMVSMEIKGGEDDFVRMEFRIPSRGLFGLHARMLNATQGRAIMHHTFDRYEPMRGSIPQRQAGVMVALEQGQVTAYALDSLFDRGIFFVKSGDAVYEGQIVGEHCKDNDIEVNAARAKQLTNMRASGKDESARMRPPRIMSLEAALEYIQDDELVEITPHNIRMRKRLLKETDRRRAERKTRK</sequence>
<dbReference type="Gene3D" id="3.40.50.300">
    <property type="entry name" value="P-loop containing nucleotide triphosphate hydrolases"/>
    <property type="match status" value="1"/>
</dbReference>
<dbReference type="GO" id="GO:0000049">
    <property type="term" value="F:tRNA binding"/>
    <property type="evidence" value="ECO:0007669"/>
    <property type="project" value="UniProtKB-KW"/>
</dbReference>
<dbReference type="GO" id="GO:0005829">
    <property type="term" value="C:cytosol"/>
    <property type="evidence" value="ECO:0007669"/>
    <property type="project" value="TreeGrafter"/>
</dbReference>
<evidence type="ECO:0000256" key="1">
    <source>
        <dbReference type="ARBA" id="ARBA00023134"/>
    </source>
</evidence>
<dbReference type="GO" id="GO:0010467">
    <property type="term" value="P:gene expression"/>
    <property type="evidence" value="ECO:0007669"/>
    <property type="project" value="UniProtKB-ARBA"/>
</dbReference>
<dbReference type="InterPro" id="IPR035647">
    <property type="entry name" value="EFG_III/V"/>
</dbReference>
<dbReference type="InterPro" id="IPR035651">
    <property type="entry name" value="BipA_V"/>
</dbReference>
<dbReference type="SUPFAM" id="SSF50447">
    <property type="entry name" value="Translation proteins"/>
    <property type="match status" value="1"/>
</dbReference>
<dbReference type="GO" id="GO:0043022">
    <property type="term" value="F:ribosome binding"/>
    <property type="evidence" value="ECO:0007669"/>
    <property type="project" value="UniProtKB-UniRule"/>
</dbReference>
<dbReference type="InterPro" id="IPR006298">
    <property type="entry name" value="BipA"/>
</dbReference>
<dbReference type="PANTHER" id="PTHR42908">
    <property type="entry name" value="TRANSLATION ELONGATION FACTOR-RELATED"/>
    <property type="match status" value="1"/>
</dbReference>
<keyword evidence="6" id="KW-1185">Reference proteome</keyword>
<dbReference type="SUPFAM" id="SSF54980">
    <property type="entry name" value="EF-G C-terminal domain-like"/>
    <property type="match status" value="2"/>
</dbReference>
<feature type="binding site" evidence="3">
    <location>
        <begin position="16"/>
        <end position="21"/>
    </location>
    <ligand>
        <name>GTP</name>
        <dbReference type="ChEBI" id="CHEBI:37565"/>
    </ligand>
</feature>
<evidence type="ECO:0000256" key="3">
    <source>
        <dbReference type="HAMAP-Rule" id="MF_00849"/>
    </source>
</evidence>
<dbReference type="InterPro" id="IPR042116">
    <property type="entry name" value="TypA/BipA_C"/>
</dbReference>
<dbReference type="GO" id="GO:0009409">
    <property type="term" value="P:response to cold"/>
    <property type="evidence" value="ECO:0007669"/>
    <property type="project" value="UniProtKB-ARBA"/>
</dbReference>
<dbReference type="PANTHER" id="PTHR42908:SF8">
    <property type="entry name" value="TR-TYPE G DOMAIN-CONTAINING PROTEIN"/>
    <property type="match status" value="1"/>
</dbReference>
<keyword evidence="3" id="KW-0963">Cytoplasm</keyword>
<gene>
    <name evidence="5" type="primary">typA</name>
    <name evidence="3" type="synonym">bipA</name>
    <name evidence="5" type="ORF">SMSP2_02486</name>
</gene>
<dbReference type="InterPro" id="IPR000795">
    <property type="entry name" value="T_Tr_GTP-bd_dom"/>
</dbReference>
<dbReference type="GO" id="GO:0003924">
    <property type="term" value="F:GTPase activity"/>
    <property type="evidence" value="ECO:0007669"/>
    <property type="project" value="UniProtKB-UniRule"/>
</dbReference>
<comment type="caution">
    <text evidence="3">Lacks conserved residue(s) required for the propagation of feature annotation.</text>
</comment>
<dbReference type="Gene3D" id="2.40.50.250">
    <property type="entry name" value="bipa protein"/>
    <property type="match status" value="1"/>
</dbReference>
<dbReference type="Pfam" id="PF00009">
    <property type="entry name" value="GTP_EFTU"/>
    <property type="match status" value="1"/>
</dbReference>
<evidence type="ECO:0000256" key="2">
    <source>
        <dbReference type="ARBA" id="ARBA00048548"/>
    </source>
</evidence>